<proteinExistence type="predicted"/>
<dbReference type="PANTHER" id="PTHR46338">
    <property type="entry name" value="TRANSCRIPTION INITIATION FACTOR TFIID SUBUNIT 8"/>
    <property type="match status" value="1"/>
</dbReference>
<keyword evidence="2" id="KW-1185">Reference proteome</keyword>
<evidence type="ECO:0000313" key="1">
    <source>
        <dbReference type="EMBL" id="KAK6590985.1"/>
    </source>
</evidence>
<reference evidence="1 2" key="1">
    <citation type="submission" date="2023-10" db="EMBL/GenBank/DDBJ databases">
        <title>Comparative genomics analysis reveals potential genetic determinants of host preference in Cryptosporidium xiaoi.</title>
        <authorList>
            <person name="Xiao L."/>
            <person name="Li J."/>
        </authorList>
    </citation>
    <scope>NUCLEOTIDE SEQUENCE [LARGE SCALE GENOMIC DNA]</scope>
    <source>
        <strain evidence="1 2">52996</strain>
    </source>
</reference>
<dbReference type="InterPro" id="IPR037818">
    <property type="entry name" value="TAF8"/>
</dbReference>
<dbReference type="AlphaFoldDB" id="A0AAV9Y1W2"/>
<dbReference type="EMBL" id="JAWDEY010000002">
    <property type="protein sequence ID" value="KAK6590985.1"/>
    <property type="molecule type" value="Genomic_DNA"/>
</dbReference>
<dbReference type="GO" id="GO:0005669">
    <property type="term" value="C:transcription factor TFIID complex"/>
    <property type="evidence" value="ECO:0007669"/>
    <property type="project" value="InterPro"/>
</dbReference>
<name>A0AAV9Y1W2_9CRYT</name>
<evidence type="ECO:0000313" key="2">
    <source>
        <dbReference type="Proteomes" id="UP001311799"/>
    </source>
</evidence>
<dbReference type="Proteomes" id="UP001311799">
    <property type="component" value="Unassembled WGS sequence"/>
</dbReference>
<dbReference type="PANTHER" id="PTHR46338:SF1">
    <property type="entry name" value="TRANSCRIPTION INITIATION FACTOR TFIID SUBUNIT 8"/>
    <property type="match status" value="1"/>
</dbReference>
<gene>
    <name evidence="1" type="ORF">RS030_111694</name>
</gene>
<comment type="caution">
    <text evidence="1">The sequence shown here is derived from an EMBL/GenBank/DDBJ whole genome shotgun (WGS) entry which is preliminary data.</text>
</comment>
<protein>
    <submittedName>
        <fullName evidence="1">Uncharacterized protein</fullName>
    </submittedName>
</protein>
<dbReference type="CDD" id="cd00076">
    <property type="entry name" value="HFD_SF"/>
    <property type="match status" value="1"/>
</dbReference>
<sequence length="184" mass="20677">MSQNQKNLNCSVNSINNYVTEVIGKRIYLILYKLGVELDDPVVIETATEAFINYVELIGQISSNIAISAGRIHINVLDIKKAVKCIDNKRFEQLFAGSGLDSEAFGGGFEKSSILEKLVPVVYLNEEESWKETIESRQISGENIVEGDLTKYLDSKPKYIPDFLPIFPPKISYDSYCKNQLSID</sequence>
<organism evidence="1 2">
    <name type="scientific">Cryptosporidium xiaoi</name>
    <dbReference type="NCBI Taxonomy" id="659607"/>
    <lineage>
        <taxon>Eukaryota</taxon>
        <taxon>Sar</taxon>
        <taxon>Alveolata</taxon>
        <taxon>Apicomplexa</taxon>
        <taxon>Conoidasida</taxon>
        <taxon>Coccidia</taxon>
        <taxon>Eucoccidiorida</taxon>
        <taxon>Eimeriorina</taxon>
        <taxon>Cryptosporidiidae</taxon>
        <taxon>Cryptosporidium</taxon>
    </lineage>
</organism>
<accession>A0AAV9Y1W2</accession>